<evidence type="ECO:0000313" key="2">
    <source>
        <dbReference type="Proteomes" id="UP000823775"/>
    </source>
</evidence>
<reference evidence="1 2" key="1">
    <citation type="journal article" date="2021" name="BMC Genomics">
        <title>Datura genome reveals duplications of psychoactive alkaloid biosynthetic genes and high mutation rate following tissue culture.</title>
        <authorList>
            <person name="Rajewski A."/>
            <person name="Carter-House D."/>
            <person name="Stajich J."/>
            <person name="Litt A."/>
        </authorList>
    </citation>
    <scope>NUCLEOTIDE SEQUENCE [LARGE SCALE GENOMIC DNA]</scope>
    <source>
        <strain evidence="1">AR-01</strain>
    </source>
</reference>
<dbReference type="EMBL" id="JACEIK010007341">
    <property type="protein sequence ID" value="MCE3050120.1"/>
    <property type="molecule type" value="Genomic_DNA"/>
</dbReference>
<organism evidence="1 2">
    <name type="scientific">Datura stramonium</name>
    <name type="common">Jimsonweed</name>
    <name type="synonym">Common thornapple</name>
    <dbReference type="NCBI Taxonomy" id="4076"/>
    <lineage>
        <taxon>Eukaryota</taxon>
        <taxon>Viridiplantae</taxon>
        <taxon>Streptophyta</taxon>
        <taxon>Embryophyta</taxon>
        <taxon>Tracheophyta</taxon>
        <taxon>Spermatophyta</taxon>
        <taxon>Magnoliopsida</taxon>
        <taxon>eudicotyledons</taxon>
        <taxon>Gunneridae</taxon>
        <taxon>Pentapetalae</taxon>
        <taxon>asterids</taxon>
        <taxon>lamiids</taxon>
        <taxon>Solanales</taxon>
        <taxon>Solanaceae</taxon>
        <taxon>Solanoideae</taxon>
        <taxon>Datureae</taxon>
        <taxon>Datura</taxon>
    </lineage>
</organism>
<evidence type="ECO:0000313" key="1">
    <source>
        <dbReference type="EMBL" id="MCE3050120.1"/>
    </source>
</evidence>
<name>A0ABS8WKR9_DATST</name>
<dbReference type="Proteomes" id="UP000823775">
    <property type="component" value="Unassembled WGS sequence"/>
</dbReference>
<gene>
    <name evidence="1" type="ORF">HAX54_046501</name>
</gene>
<proteinExistence type="predicted"/>
<protein>
    <submittedName>
        <fullName evidence="1">Uncharacterized protein</fullName>
    </submittedName>
</protein>
<keyword evidence="2" id="KW-1185">Reference proteome</keyword>
<accession>A0ABS8WKR9</accession>
<comment type="caution">
    <text evidence="1">The sequence shown here is derived from an EMBL/GenBank/DDBJ whole genome shotgun (WGS) entry which is preliminary data.</text>
</comment>
<sequence>MDYPLSEHSRAFAFGLNLRRPLMTTWPQRMSMARVGSTYLPSDAEDEDSRDGE</sequence>
<feature type="non-terminal residue" evidence="1">
    <location>
        <position position="53"/>
    </location>
</feature>